<evidence type="ECO:0000313" key="6">
    <source>
        <dbReference type="Proteomes" id="UP000013378"/>
    </source>
</evidence>
<reference evidence="5 6" key="1">
    <citation type="journal article" date="2015" name="Geomicrobiol. J.">
        <title>Caldisalinibacter kiritimatiensis gen. nov., sp. nov., a moderately thermohalophilic thiosulfate-reducing bacterium from a hypersaline microbial mat.</title>
        <authorList>
            <person name="Ben Hania W."/>
            <person name="Joseph M."/>
            <person name="Fiebig A."/>
            <person name="Bunk B."/>
            <person name="Klenk H.-P."/>
            <person name="Fardeau M.-L."/>
            <person name="Spring S."/>
        </authorList>
    </citation>
    <scope>NUCLEOTIDE SEQUENCE [LARGE SCALE GENOMIC DNA]</scope>
    <source>
        <strain evidence="5 6">L21-TH-D2</strain>
    </source>
</reference>
<protein>
    <submittedName>
        <fullName evidence="5">Ornithine racemase</fullName>
        <ecNumber evidence="5">5.1.1.12</ecNumber>
    </submittedName>
</protein>
<dbReference type="InterPro" id="IPR029066">
    <property type="entry name" value="PLP-binding_barrel"/>
</dbReference>
<proteinExistence type="predicted"/>
<dbReference type="OrthoDB" id="504078at2"/>
<comment type="caution">
    <text evidence="5">The sequence shown here is derived from an EMBL/GenBank/DDBJ whole genome shotgun (WGS) entry which is preliminary data.</text>
</comment>
<keyword evidence="3 5" id="KW-0413">Isomerase</keyword>
<accession>R1AWP6</accession>
<dbReference type="SUPFAM" id="SSF51419">
    <property type="entry name" value="PLP-binding barrel"/>
    <property type="match status" value="1"/>
</dbReference>
<dbReference type="GO" id="GO:0030170">
    <property type="term" value="F:pyridoxal phosphate binding"/>
    <property type="evidence" value="ECO:0007669"/>
    <property type="project" value="TreeGrafter"/>
</dbReference>
<dbReference type="eggNOG" id="COG3457">
    <property type="taxonomic scope" value="Bacteria"/>
</dbReference>
<dbReference type="PATRIC" id="fig|1304284.3.peg.300"/>
<evidence type="ECO:0000256" key="3">
    <source>
        <dbReference type="ARBA" id="ARBA00023235"/>
    </source>
</evidence>
<keyword evidence="6" id="KW-1185">Reference proteome</keyword>
<organism evidence="5 6">
    <name type="scientific">Caldisalinibacter kiritimatiensis</name>
    <dbReference type="NCBI Taxonomy" id="1304284"/>
    <lineage>
        <taxon>Bacteria</taxon>
        <taxon>Bacillati</taxon>
        <taxon>Bacillota</taxon>
        <taxon>Tissierellia</taxon>
        <taxon>Tissierellales</taxon>
        <taxon>Thermohalobacteraceae</taxon>
        <taxon>Caldisalinibacter</taxon>
    </lineage>
</organism>
<evidence type="ECO:0000313" key="5">
    <source>
        <dbReference type="EMBL" id="EOD01613.1"/>
    </source>
</evidence>
<dbReference type="EMBL" id="ARZA01000046">
    <property type="protein sequence ID" value="EOD01613.1"/>
    <property type="molecule type" value="Genomic_DNA"/>
</dbReference>
<dbReference type="GO" id="GO:0050157">
    <property type="term" value="F:ornithine racemase activity"/>
    <property type="evidence" value="ECO:0007669"/>
    <property type="project" value="UniProtKB-EC"/>
</dbReference>
<evidence type="ECO:0000259" key="4">
    <source>
        <dbReference type="Pfam" id="PF01168"/>
    </source>
</evidence>
<gene>
    <name evidence="5" type="ORF">L21TH_0305</name>
</gene>
<keyword evidence="2" id="KW-0663">Pyridoxal phosphate</keyword>
<evidence type="ECO:0000256" key="1">
    <source>
        <dbReference type="ARBA" id="ARBA00001933"/>
    </source>
</evidence>
<name>R1AWP6_9FIRM</name>
<dbReference type="Pfam" id="PF01168">
    <property type="entry name" value="Ala_racemase_N"/>
    <property type="match status" value="1"/>
</dbReference>
<dbReference type="Gene3D" id="3.20.20.10">
    <property type="entry name" value="Alanine racemase"/>
    <property type="match status" value="1"/>
</dbReference>
<dbReference type="InterPro" id="IPR000821">
    <property type="entry name" value="Ala_racemase"/>
</dbReference>
<dbReference type="InterPro" id="IPR001608">
    <property type="entry name" value="Ala_racemase_N"/>
</dbReference>
<dbReference type="STRING" id="1304284.L21TH_0305"/>
<evidence type="ECO:0000256" key="2">
    <source>
        <dbReference type="ARBA" id="ARBA00022898"/>
    </source>
</evidence>
<dbReference type="RefSeq" id="WP_006307387.1">
    <property type="nucleotide sequence ID" value="NZ_ARZA01000046.1"/>
</dbReference>
<sequence>MKYPRLEISLPKITHNTKVVVGICRKYGIEVVGVNKVSCGSFEIAQAMVNGGVEIIADSRLENLINIKDINVKKMLLRLPMISAVEEVVEYADISLNSELKTIKKISEIADRKGKVHNVVLMIDVGDLREGIFKEDDVFKIVKEIIKLKGINLLGLGTNLTCFGGVIPTEDNLGKLISLKNKIEDIYNIKLNVLSGGNSSSLHLIQKGQQIPKGINQLRLGTSLILGTIEVTNSIIQGTHRDAFRLIAEIVEIKQKPSKPIGKIVNDAFGNIPVFKDRGIRKRAICAIGKQDIDLNWMKSEDKDIIILGGSSDHLILDITDCNTNYDVGDKIIFILDYVAILKAMTSQYVNKVYLQEG</sequence>
<feature type="domain" description="Alanine racemase N-terminal" evidence="4">
    <location>
        <begin position="8"/>
        <end position="225"/>
    </location>
</feature>
<comment type="cofactor">
    <cofactor evidence="1">
        <name>pyridoxal 5'-phosphate</name>
        <dbReference type="ChEBI" id="CHEBI:597326"/>
    </cofactor>
</comment>
<dbReference type="PANTHER" id="PTHR30511">
    <property type="entry name" value="ALANINE RACEMASE"/>
    <property type="match status" value="1"/>
</dbReference>
<dbReference type="CDD" id="cd06815">
    <property type="entry name" value="PLPDE_III_AR_like_1"/>
    <property type="match status" value="1"/>
</dbReference>
<dbReference type="GO" id="GO:0008784">
    <property type="term" value="F:alanine racemase activity"/>
    <property type="evidence" value="ECO:0007669"/>
    <property type="project" value="TreeGrafter"/>
</dbReference>
<dbReference type="GO" id="GO:0005829">
    <property type="term" value="C:cytosol"/>
    <property type="evidence" value="ECO:0007669"/>
    <property type="project" value="TreeGrafter"/>
</dbReference>
<dbReference type="PANTHER" id="PTHR30511:SF3">
    <property type="entry name" value="LYSINE RACEMASE"/>
    <property type="match status" value="1"/>
</dbReference>
<dbReference type="Proteomes" id="UP000013378">
    <property type="component" value="Unassembled WGS sequence"/>
</dbReference>
<dbReference type="AlphaFoldDB" id="R1AWP6"/>
<dbReference type="NCBIfam" id="NF040742">
    <property type="entry name" value="racem_Orr"/>
    <property type="match status" value="1"/>
</dbReference>
<dbReference type="EC" id="5.1.1.12" evidence="5"/>